<dbReference type="EMBL" id="JAGTUU010000004">
    <property type="protein sequence ID" value="MBS0124587.1"/>
    <property type="molecule type" value="Genomic_DNA"/>
</dbReference>
<dbReference type="RefSeq" id="WP_212536553.1">
    <property type="nucleotide sequence ID" value="NZ_JAGTUU010000004.1"/>
</dbReference>
<name>A0A8J7WD62_9RHOB</name>
<comment type="caution">
    <text evidence="1">The sequence shown here is derived from an EMBL/GenBank/DDBJ whole genome shotgun (WGS) entry which is preliminary data.</text>
</comment>
<accession>A0A8J7WD62</accession>
<protein>
    <submittedName>
        <fullName evidence="1">Uncharacterized protein</fullName>
    </submittedName>
</protein>
<gene>
    <name evidence="1" type="ORF">KB874_10605</name>
</gene>
<evidence type="ECO:0000313" key="2">
    <source>
        <dbReference type="Proteomes" id="UP000681356"/>
    </source>
</evidence>
<evidence type="ECO:0000313" key="1">
    <source>
        <dbReference type="EMBL" id="MBS0124587.1"/>
    </source>
</evidence>
<proteinExistence type="predicted"/>
<keyword evidence="2" id="KW-1185">Reference proteome</keyword>
<sequence length="102" mass="10774">MWRALPLLLTLAACQAQPPTTATRSGDGMADRLRPGMTENDAFGLFGPESGFERNPADWDQSCLSYAYGPVGAPLYVHALFRAGALEQATDGHAGLCTFAAA</sequence>
<organism evidence="1 2">
    <name type="scientific">Thetidibacter halocola</name>
    <dbReference type="NCBI Taxonomy" id="2827239"/>
    <lineage>
        <taxon>Bacteria</taxon>
        <taxon>Pseudomonadati</taxon>
        <taxon>Pseudomonadota</taxon>
        <taxon>Alphaproteobacteria</taxon>
        <taxon>Rhodobacterales</taxon>
        <taxon>Roseobacteraceae</taxon>
        <taxon>Thetidibacter</taxon>
    </lineage>
</organism>
<dbReference type="AlphaFoldDB" id="A0A8J7WD62"/>
<reference evidence="1" key="1">
    <citation type="submission" date="2021-04" db="EMBL/GenBank/DDBJ databases">
        <authorList>
            <person name="Yoon J."/>
        </authorList>
    </citation>
    <scope>NUCLEOTIDE SEQUENCE</scope>
    <source>
        <strain evidence="1">KMU-90</strain>
    </source>
</reference>
<dbReference type="Proteomes" id="UP000681356">
    <property type="component" value="Unassembled WGS sequence"/>
</dbReference>